<comment type="caution">
    <text evidence="2">The sequence shown here is derived from an EMBL/GenBank/DDBJ whole genome shotgun (WGS) entry which is preliminary data.</text>
</comment>
<dbReference type="Proteomes" id="UP000230093">
    <property type="component" value="Unassembled WGS sequence"/>
</dbReference>
<evidence type="ECO:0000313" key="2">
    <source>
        <dbReference type="EMBL" id="PIS09562.1"/>
    </source>
</evidence>
<evidence type="ECO:0000256" key="1">
    <source>
        <dbReference type="SAM" id="Phobius"/>
    </source>
</evidence>
<protein>
    <submittedName>
        <fullName evidence="2">Uncharacterized protein</fullName>
    </submittedName>
</protein>
<organism evidence="2 3">
    <name type="scientific">Candidatus Beckwithbacteria bacterium CG10_big_fil_rev_8_21_14_0_10_34_10</name>
    <dbReference type="NCBI Taxonomy" id="1974495"/>
    <lineage>
        <taxon>Bacteria</taxon>
        <taxon>Candidatus Beckwithiibacteriota</taxon>
    </lineage>
</organism>
<proteinExistence type="predicted"/>
<keyword evidence="1" id="KW-1133">Transmembrane helix</keyword>
<feature type="transmembrane region" description="Helical" evidence="1">
    <location>
        <begin position="7"/>
        <end position="28"/>
    </location>
</feature>
<sequence length="195" mass="22989">MEKRNKLLFVILMVLIIFVIFEFIYFYWLKRKGVNKLTKEQLLEKERIVVLAKKGEADYISRQKVIKDEISGADKIEPFSQPESCYIFPQGDFEEKSVYKGKVGNLIQYDFEGILEQAGEFTDKGCNYFKLKLSYVSPYEILLPNDIFLKTNAGETNGKFLGQYLGRRIRLGFSFEEQGDNLTMKEWRFTRFYVQ</sequence>
<reference evidence="3" key="1">
    <citation type="submission" date="2017-09" db="EMBL/GenBank/DDBJ databases">
        <title>Depth-based differentiation of microbial function through sediment-hosted aquifers and enrichment of novel symbionts in the deep terrestrial subsurface.</title>
        <authorList>
            <person name="Probst A.J."/>
            <person name="Ladd B."/>
            <person name="Jarett J.K."/>
            <person name="Geller-Mcgrath D.E."/>
            <person name="Sieber C.M.K."/>
            <person name="Emerson J.B."/>
            <person name="Anantharaman K."/>
            <person name="Thomas B.C."/>
            <person name="Malmstrom R."/>
            <person name="Stieglmeier M."/>
            <person name="Klingl A."/>
            <person name="Woyke T."/>
            <person name="Ryan C.M."/>
            <person name="Banfield J.F."/>
        </authorList>
    </citation>
    <scope>NUCLEOTIDE SEQUENCE [LARGE SCALE GENOMIC DNA]</scope>
</reference>
<dbReference type="EMBL" id="PEZT01000003">
    <property type="protein sequence ID" value="PIS09562.1"/>
    <property type="molecule type" value="Genomic_DNA"/>
</dbReference>
<evidence type="ECO:0000313" key="3">
    <source>
        <dbReference type="Proteomes" id="UP000230093"/>
    </source>
</evidence>
<name>A0A2H0WA86_9BACT</name>
<dbReference type="AlphaFoldDB" id="A0A2H0WA86"/>
<accession>A0A2H0WA86</accession>
<keyword evidence="1" id="KW-0812">Transmembrane</keyword>
<gene>
    <name evidence="2" type="ORF">COT75_00940</name>
</gene>
<keyword evidence="1" id="KW-0472">Membrane</keyword>